<name>A0ABR6ZI68_9BURK</name>
<comment type="caution">
    <text evidence="1">The sequence shown here is derived from an EMBL/GenBank/DDBJ whole genome shotgun (WGS) entry which is preliminary data.</text>
</comment>
<reference evidence="1 2" key="1">
    <citation type="submission" date="2020-08" db="EMBL/GenBank/DDBJ databases">
        <title>Novel species isolated from subtropical streams in China.</title>
        <authorList>
            <person name="Lu H."/>
        </authorList>
    </citation>
    <scope>NUCLEOTIDE SEQUENCE [LARGE SCALE GENOMIC DNA]</scope>
    <source>
        <strain evidence="1 2">NL8W</strain>
    </source>
</reference>
<keyword evidence="2" id="KW-1185">Reference proteome</keyword>
<evidence type="ECO:0000313" key="2">
    <source>
        <dbReference type="Proteomes" id="UP000646911"/>
    </source>
</evidence>
<protein>
    <submittedName>
        <fullName evidence="1">Uncharacterized protein</fullName>
    </submittedName>
</protein>
<sequence length="165" mass="18207">MAVLQDQGRTELAELIKNRPLHLAWGRGLAAWDAAPTSETITATALVDEIGRRVASQKQFVVPETDPNAPNTIRVPGGDLYRIVNTPSRWVLVEFVFDYGDGAGQDIRELGLFVGTEVTAGLPAGQRYFTPAQITAPGRLYMLDHIPRLIRSGATEQVYRYVLPF</sequence>
<proteinExistence type="predicted"/>
<dbReference type="RefSeq" id="WP_186957095.1">
    <property type="nucleotide sequence ID" value="NZ_JACOFX010000032.1"/>
</dbReference>
<dbReference type="EMBL" id="JACOFX010000032">
    <property type="protein sequence ID" value="MBC3911383.1"/>
    <property type="molecule type" value="Genomic_DNA"/>
</dbReference>
<dbReference type="Pfam" id="PF25691">
    <property type="entry name" value="BW3TFN"/>
    <property type="match status" value="1"/>
</dbReference>
<dbReference type="InterPro" id="IPR058040">
    <property type="entry name" value="BW3TFN"/>
</dbReference>
<evidence type="ECO:0000313" key="1">
    <source>
        <dbReference type="EMBL" id="MBC3911383.1"/>
    </source>
</evidence>
<accession>A0ABR6ZI68</accession>
<gene>
    <name evidence="1" type="ORF">H8L47_27860</name>
</gene>
<organism evidence="1 2">
    <name type="scientific">Undibacterium umbellatum</name>
    <dbReference type="NCBI Taxonomy" id="2762300"/>
    <lineage>
        <taxon>Bacteria</taxon>
        <taxon>Pseudomonadati</taxon>
        <taxon>Pseudomonadota</taxon>
        <taxon>Betaproteobacteria</taxon>
        <taxon>Burkholderiales</taxon>
        <taxon>Oxalobacteraceae</taxon>
        <taxon>Undibacterium</taxon>
    </lineage>
</organism>
<dbReference type="Proteomes" id="UP000646911">
    <property type="component" value="Unassembled WGS sequence"/>
</dbReference>